<dbReference type="AlphaFoldDB" id="A0A160TQA2"/>
<keyword evidence="1" id="KW-0378">Hydrolase</keyword>
<proteinExistence type="predicted"/>
<dbReference type="PANTHER" id="PTHR47572">
    <property type="entry name" value="LIPOPROTEIN-RELATED"/>
    <property type="match status" value="1"/>
</dbReference>
<gene>
    <name evidence="3" type="ORF">MGWOODY_XGa315</name>
</gene>
<protein>
    <submittedName>
        <fullName evidence="3">Possible gluconolactonase</fullName>
    </submittedName>
</protein>
<dbReference type="PANTHER" id="PTHR47572:SF4">
    <property type="entry name" value="LACTONASE DRP35"/>
    <property type="match status" value="1"/>
</dbReference>
<dbReference type="Pfam" id="PF08450">
    <property type="entry name" value="SGL"/>
    <property type="match status" value="1"/>
</dbReference>
<reference evidence="3" key="1">
    <citation type="submission" date="2015-10" db="EMBL/GenBank/DDBJ databases">
        <authorList>
            <person name="Gilbert D.G."/>
        </authorList>
    </citation>
    <scope>NUCLEOTIDE SEQUENCE</scope>
</reference>
<dbReference type="InterPro" id="IPR013658">
    <property type="entry name" value="SGL"/>
</dbReference>
<evidence type="ECO:0000259" key="2">
    <source>
        <dbReference type="Pfam" id="PF08450"/>
    </source>
</evidence>
<dbReference type="EMBL" id="CZRL01000059">
    <property type="protein sequence ID" value="CUS51257.1"/>
    <property type="molecule type" value="Genomic_DNA"/>
</dbReference>
<feature type="domain" description="SMP-30/Gluconolactonase/LRE-like region" evidence="2">
    <location>
        <begin position="68"/>
        <end position="245"/>
    </location>
</feature>
<dbReference type="Gene3D" id="2.120.10.30">
    <property type="entry name" value="TolB, C-terminal domain"/>
    <property type="match status" value="1"/>
</dbReference>
<dbReference type="GO" id="GO:0016787">
    <property type="term" value="F:hydrolase activity"/>
    <property type="evidence" value="ECO:0007669"/>
    <property type="project" value="UniProtKB-KW"/>
</dbReference>
<name>A0A160TQA2_9ZZZZ</name>
<evidence type="ECO:0000256" key="1">
    <source>
        <dbReference type="ARBA" id="ARBA00022801"/>
    </source>
</evidence>
<sequence length="325" mass="35303">MTTRITRIPCDQLTFLGQGLVRPECVIATHKGDLYASHGEGGISHITPTGDIAVYLANDSEKPSDFLPNGYSLRPDGSFLIANLGQSGGIYVLERDGSLQLFINEIDGLALPATNFANLDREGRTWISVSTTAIDREKSFKKSVADGFIALVDHSGARIVADGIGFTNENKVDPSGRWLYVHETMGRSLLRFPIKANGDLGPRETVTDYGPGIYPDGFEFDCEGGIWCTSVLSNRIIRLDSDGVQQLIIDAGDSDLVERAESAYQNDTFCRSMIDEGLHSPLGNCASVCFGGNDLKTVYIGNLHLDRLACFRSPVAGAPPPHWLF</sequence>
<dbReference type="InterPro" id="IPR011042">
    <property type="entry name" value="6-blade_b-propeller_TolB-like"/>
</dbReference>
<evidence type="ECO:0000313" key="3">
    <source>
        <dbReference type="EMBL" id="CUS51257.1"/>
    </source>
</evidence>
<organism evidence="3">
    <name type="scientific">hydrothermal vent metagenome</name>
    <dbReference type="NCBI Taxonomy" id="652676"/>
    <lineage>
        <taxon>unclassified sequences</taxon>
        <taxon>metagenomes</taxon>
        <taxon>ecological metagenomes</taxon>
    </lineage>
</organism>
<dbReference type="InterPro" id="IPR051262">
    <property type="entry name" value="SMP-30/CGR1_Lactonase"/>
</dbReference>
<accession>A0A160TQA2</accession>
<dbReference type="SUPFAM" id="SSF63829">
    <property type="entry name" value="Calcium-dependent phosphotriesterase"/>
    <property type="match status" value="1"/>
</dbReference>